<dbReference type="Proteomes" id="UP001177140">
    <property type="component" value="Unassembled WGS sequence"/>
</dbReference>
<feature type="chain" id="PRO_5041407819" evidence="1">
    <location>
        <begin position="32"/>
        <end position="91"/>
    </location>
</feature>
<sequence length="91" mass="9953">MAKTISLCSSPFVLGLLLVSILLMSSGGVNGERICLSRDLVYNPESIADSNWDCIQQCGVDSGPYTLLSYQVYDKFSFKPTQCACCWDDGN</sequence>
<proteinExistence type="predicted"/>
<accession>A0AA41VKI0</accession>
<feature type="signal peptide" evidence="1">
    <location>
        <begin position="1"/>
        <end position="31"/>
    </location>
</feature>
<protein>
    <submittedName>
        <fullName evidence="2">Uncharacterized protein</fullName>
    </submittedName>
</protein>
<keyword evidence="1" id="KW-0732">Signal</keyword>
<organism evidence="2 3">
    <name type="scientific">Papaver nudicaule</name>
    <name type="common">Iceland poppy</name>
    <dbReference type="NCBI Taxonomy" id="74823"/>
    <lineage>
        <taxon>Eukaryota</taxon>
        <taxon>Viridiplantae</taxon>
        <taxon>Streptophyta</taxon>
        <taxon>Embryophyta</taxon>
        <taxon>Tracheophyta</taxon>
        <taxon>Spermatophyta</taxon>
        <taxon>Magnoliopsida</taxon>
        <taxon>Ranunculales</taxon>
        <taxon>Papaveraceae</taxon>
        <taxon>Papaveroideae</taxon>
        <taxon>Papaver</taxon>
    </lineage>
</organism>
<evidence type="ECO:0000313" key="3">
    <source>
        <dbReference type="Proteomes" id="UP001177140"/>
    </source>
</evidence>
<evidence type="ECO:0000313" key="2">
    <source>
        <dbReference type="EMBL" id="MCL7042982.1"/>
    </source>
</evidence>
<reference evidence="2" key="1">
    <citation type="submission" date="2022-03" db="EMBL/GenBank/DDBJ databases">
        <title>A functionally conserved STORR gene fusion in Papaver species that diverged 16.8 million years ago.</title>
        <authorList>
            <person name="Catania T."/>
        </authorList>
    </citation>
    <scope>NUCLEOTIDE SEQUENCE</scope>
    <source>
        <strain evidence="2">S-191538</strain>
    </source>
</reference>
<dbReference type="EMBL" id="JAJJMA010241592">
    <property type="protein sequence ID" value="MCL7042982.1"/>
    <property type="molecule type" value="Genomic_DNA"/>
</dbReference>
<comment type="caution">
    <text evidence="2">The sequence shown here is derived from an EMBL/GenBank/DDBJ whole genome shotgun (WGS) entry which is preliminary data.</text>
</comment>
<keyword evidence="3" id="KW-1185">Reference proteome</keyword>
<evidence type="ECO:0000256" key="1">
    <source>
        <dbReference type="SAM" id="SignalP"/>
    </source>
</evidence>
<name>A0AA41VKI0_PAPNU</name>
<dbReference type="AlphaFoldDB" id="A0AA41VKI0"/>
<gene>
    <name evidence="2" type="ORF">MKW94_017569</name>
</gene>